<dbReference type="InterPro" id="IPR011009">
    <property type="entry name" value="Kinase-like_dom_sf"/>
</dbReference>
<dbReference type="STRING" id="1077348.A0A2G8SI42"/>
<dbReference type="Proteomes" id="UP000230002">
    <property type="component" value="Unassembled WGS sequence"/>
</dbReference>
<evidence type="ECO:0000313" key="3">
    <source>
        <dbReference type="EMBL" id="PIL33439.1"/>
    </source>
</evidence>
<evidence type="ECO:0000313" key="4">
    <source>
        <dbReference type="Proteomes" id="UP000230002"/>
    </source>
</evidence>
<dbReference type="OrthoDB" id="5569250at2759"/>
<gene>
    <name evidence="3" type="ORF">GSI_04061</name>
</gene>
<dbReference type="PANTHER" id="PTHR38248:SF2">
    <property type="entry name" value="FUNK1 11"/>
    <property type="match status" value="1"/>
</dbReference>
<reference evidence="3 4" key="1">
    <citation type="journal article" date="2015" name="Sci. Rep.">
        <title>Chromosome-level genome map provides insights into diverse defense mechanisms in the medicinal fungus Ganoderma sinense.</title>
        <authorList>
            <person name="Zhu Y."/>
            <person name="Xu J."/>
            <person name="Sun C."/>
            <person name="Zhou S."/>
            <person name="Xu H."/>
            <person name="Nelson D.R."/>
            <person name="Qian J."/>
            <person name="Song J."/>
            <person name="Luo H."/>
            <person name="Xiang L."/>
            <person name="Li Y."/>
            <person name="Xu Z."/>
            <person name="Ji A."/>
            <person name="Wang L."/>
            <person name="Lu S."/>
            <person name="Hayward A."/>
            <person name="Sun W."/>
            <person name="Li X."/>
            <person name="Schwartz D.C."/>
            <person name="Wang Y."/>
            <person name="Chen S."/>
        </authorList>
    </citation>
    <scope>NUCLEOTIDE SEQUENCE [LARGE SCALE GENOMIC DNA]</scope>
    <source>
        <strain evidence="3 4">ZZ0214-1</strain>
    </source>
</reference>
<dbReference type="EMBL" id="AYKW01000007">
    <property type="protein sequence ID" value="PIL33439.1"/>
    <property type="molecule type" value="Genomic_DNA"/>
</dbReference>
<evidence type="ECO:0000259" key="2">
    <source>
        <dbReference type="PROSITE" id="PS50011"/>
    </source>
</evidence>
<proteinExistence type="predicted"/>
<dbReference type="PANTHER" id="PTHR38248">
    <property type="entry name" value="FUNK1 6"/>
    <property type="match status" value="1"/>
</dbReference>
<name>A0A2G8SI42_9APHY</name>
<evidence type="ECO:0000256" key="1">
    <source>
        <dbReference type="SAM" id="MobiDB-lite"/>
    </source>
</evidence>
<feature type="region of interest" description="Disordered" evidence="1">
    <location>
        <begin position="652"/>
        <end position="703"/>
    </location>
</feature>
<organism evidence="3 4">
    <name type="scientific">Ganoderma sinense ZZ0214-1</name>
    <dbReference type="NCBI Taxonomy" id="1077348"/>
    <lineage>
        <taxon>Eukaryota</taxon>
        <taxon>Fungi</taxon>
        <taxon>Dikarya</taxon>
        <taxon>Basidiomycota</taxon>
        <taxon>Agaricomycotina</taxon>
        <taxon>Agaricomycetes</taxon>
        <taxon>Polyporales</taxon>
        <taxon>Polyporaceae</taxon>
        <taxon>Ganoderma</taxon>
    </lineage>
</organism>
<accession>A0A2G8SI42</accession>
<protein>
    <recommendedName>
        <fullName evidence="2">Protein kinase domain-containing protein</fullName>
    </recommendedName>
</protein>
<dbReference type="Pfam" id="PF17667">
    <property type="entry name" value="Pkinase_fungal"/>
    <property type="match status" value="1"/>
</dbReference>
<feature type="domain" description="Protein kinase" evidence="2">
    <location>
        <begin position="275"/>
        <end position="638"/>
    </location>
</feature>
<dbReference type="GO" id="GO:0005524">
    <property type="term" value="F:ATP binding"/>
    <property type="evidence" value="ECO:0007669"/>
    <property type="project" value="InterPro"/>
</dbReference>
<comment type="caution">
    <text evidence="3">The sequence shown here is derived from an EMBL/GenBank/DDBJ whole genome shotgun (WGS) entry which is preliminary data.</text>
</comment>
<dbReference type="SUPFAM" id="SSF56112">
    <property type="entry name" value="Protein kinase-like (PK-like)"/>
    <property type="match status" value="1"/>
</dbReference>
<feature type="compositionally biased region" description="Polar residues" evidence="1">
    <location>
        <begin position="669"/>
        <end position="680"/>
    </location>
</feature>
<sequence>MLSGFLPPLESEHSANEAIQNAFIKVPTFHSEQDIYEFITTALSTLKACPLAVTSYESYRDALSKQDIHCGSFASVGAREEEDCGFSKDPRSSLRQWSHLELLVKCQVEPAAEDPFDEENGGNKEVAADQSMMMEQVLSCAELAFKYQQRQAVFMVLFLGHYARVLRFDRSGVVATEKIDYIERGAELTAFFVRYCRLGRADRGHDPQASLIGTDDPLWRQLKKHGADAAKKDPESHVQKLFNESLDHKWPWWTLSILDEEARVERSFAVGKPHYYTSGVVSRGTRGYVAVPLDDAGAPEGDFVYLKDAWRRDKEGMRKEGTVLKTLNAASVSHVPTLICHGDLNQSAQSYDKWLDYHLGKTRDDCTMEPHQHYRLVVAEVCKPLSAFENGVQLVWALVCGIIAHEEACAAGHIHRDISAGNILLHQDASGEWEGLLNDWELSGILDAGSIECSEQQLDRVGTWQFMSVGMLLNKTKAHTIADDLESFFHVLVYYAVRFLPHNLSDEATERFFYRYFDDYTNGISGYSCGSMKYFAMRRGVIDVALISRGMSDAAGRQTMTLEFYLPPSSTRSESGECTDDITYWSHPINDLLDRLLEGFQAFYDSKLRRTERADQGEDQEQRAKAQLAERVKTHEWMIWLMLTHLRDFGWPRSDKGKDMKPSEEGVSESENVTSSSIDQVGSKRPRDDGDEGEATKRVRNLA</sequence>
<dbReference type="PROSITE" id="PS50011">
    <property type="entry name" value="PROTEIN_KINASE_DOM"/>
    <property type="match status" value="1"/>
</dbReference>
<dbReference type="GO" id="GO:0004672">
    <property type="term" value="F:protein kinase activity"/>
    <property type="evidence" value="ECO:0007669"/>
    <property type="project" value="InterPro"/>
</dbReference>
<dbReference type="InterPro" id="IPR040976">
    <property type="entry name" value="Pkinase_fungal"/>
</dbReference>
<feature type="compositionally biased region" description="Basic and acidic residues" evidence="1">
    <location>
        <begin position="652"/>
        <end position="664"/>
    </location>
</feature>
<dbReference type="Gene3D" id="1.10.510.10">
    <property type="entry name" value="Transferase(Phosphotransferase) domain 1"/>
    <property type="match status" value="1"/>
</dbReference>
<dbReference type="InterPro" id="IPR000719">
    <property type="entry name" value="Prot_kinase_dom"/>
</dbReference>
<dbReference type="AlphaFoldDB" id="A0A2G8SI42"/>
<keyword evidence="4" id="KW-1185">Reference proteome</keyword>